<dbReference type="Gene3D" id="2.30.39.10">
    <property type="entry name" value="Alpha-1-antitrypsin, domain 1"/>
    <property type="match status" value="1"/>
</dbReference>
<dbReference type="EMBL" id="JAGFMF010011747">
    <property type="protein sequence ID" value="KAG8514312.1"/>
    <property type="molecule type" value="Genomic_DNA"/>
</dbReference>
<sequence length="405" mass="45732">MQLCLLLCLALLSPQVAALRRHHSGAMKKRSKELLPATTEAPREKDFVFDLYRALAASAPGHNIFFSPLSISTSLAMLALATGSNSRAQILQALGVSLEEEEQLHTSFQKLLQEIRQPRDSLQLNLGNALFISPAVHIHETFLNAMRTMYLAETFPTDFKEPEVAKKQINDFVAKETNDNIVDLIEELDSTNIMVMVNYIFFKAKWESAFSRKSTTKQGFHVTPDKSVRVPMMKGEDRYYYFLDRNLSCQVVGVPYQGNATALFVLPVEGRMEQVEYGLSEKTLKRWLTMFIKRQLELYIPKLSIESTSQLVEILPLLGIRDIFTSQADLSRLSDHPNIQVSEMVHKAVVEVDESGTEAAAATATIFMFRSAQMGFQRVVFNRPFLLFIVDNATNILFAGKVNRP</sequence>
<dbReference type="InterPro" id="IPR036186">
    <property type="entry name" value="Serpin_sf"/>
</dbReference>
<keyword evidence="3" id="KW-0732">Signal</keyword>
<dbReference type="InterPro" id="IPR042185">
    <property type="entry name" value="Serpin_sf_2"/>
</dbReference>
<reference evidence="5" key="1">
    <citation type="journal article" date="2021" name="Evol. Appl.">
        <title>The genome of the Pyrenean desman and the effects of bottlenecks and inbreeding on the genomic landscape of an endangered species.</title>
        <authorList>
            <person name="Escoda L."/>
            <person name="Castresana J."/>
        </authorList>
    </citation>
    <scope>NUCLEOTIDE SEQUENCE</scope>
    <source>
        <strain evidence="5">IBE-C5619</strain>
    </source>
</reference>
<feature type="signal peptide" evidence="3">
    <location>
        <begin position="1"/>
        <end position="18"/>
    </location>
</feature>
<dbReference type="InterPro" id="IPR042178">
    <property type="entry name" value="Serpin_sf_1"/>
</dbReference>
<dbReference type="AlphaFoldDB" id="A0A8J6DLX6"/>
<dbReference type="InterPro" id="IPR023795">
    <property type="entry name" value="Serpin_CS"/>
</dbReference>
<keyword evidence="6" id="KW-1185">Reference proteome</keyword>
<evidence type="ECO:0000313" key="6">
    <source>
        <dbReference type="Proteomes" id="UP000700334"/>
    </source>
</evidence>
<dbReference type="SMART" id="SM00093">
    <property type="entry name" value="SERPIN"/>
    <property type="match status" value="1"/>
</dbReference>
<protein>
    <submittedName>
        <fullName evidence="5">Plasma serine protease inhibitor</fullName>
    </submittedName>
</protein>
<evidence type="ECO:0000256" key="2">
    <source>
        <dbReference type="RuleBase" id="RU000411"/>
    </source>
</evidence>
<proteinExistence type="inferred from homology"/>
<dbReference type="OrthoDB" id="671595at2759"/>
<dbReference type="PANTHER" id="PTHR11461:SF274">
    <property type="entry name" value="PLASMA SERINE PROTEASE INHIBITOR"/>
    <property type="match status" value="1"/>
</dbReference>
<dbReference type="SUPFAM" id="SSF56574">
    <property type="entry name" value="Serpins"/>
    <property type="match status" value="1"/>
</dbReference>
<dbReference type="FunFam" id="3.30.497.10:FF:000001">
    <property type="entry name" value="Serine protease inhibitor"/>
    <property type="match status" value="1"/>
</dbReference>
<name>A0A8J6DLX6_GALPY</name>
<dbReference type="PANTHER" id="PTHR11461">
    <property type="entry name" value="SERINE PROTEASE INHIBITOR, SERPIN"/>
    <property type="match status" value="1"/>
</dbReference>
<dbReference type="Pfam" id="PF00079">
    <property type="entry name" value="Serpin"/>
    <property type="match status" value="1"/>
</dbReference>
<dbReference type="GO" id="GO:0005615">
    <property type="term" value="C:extracellular space"/>
    <property type="evidence" value="ECO:0007669"/>
    <property type="project" value="InterPro"/>
</dbReference>
<dbReference type="Gene3D" id="3.30.497.10">
    <property type="entry name" value="Antithrombin, subunit I, domain 2"/>
    <property type="match status" value="1"/>
</dbReference>
<dbReference type="InterPro" id="IPR023796">
    <property type="entry name" value="Serpin_dom"/>
</dbReference>
<accession>A0A8J6DLX6</accession>
<comment type="caution">
    <text evidence="5">The sequence shown here is derived from an EMBL/GenBank/DDBJ whole genome shotgun (WGS) entry which is preliminary data.</text>
</comment>
<dbReference type="PROSITE" id="PS00284">
    <property type="entry name" value="SERPIN"/>
    <property type="match status" value="1"/>
</dbReference>
<feature type="chain" id="PRO_5035317982" evidence="3">
    <location>
        <begin position="19"/>
        <end position="405"/>
    </location>
</feature>
<organism evidence="5 6">
    <name type="scientific">Galemys pyrenaicus</name>
    <name type="common">Iberian desman</name>
    <name type="synonym">Pyrenean desman</name>
    <dbReference type="NCBI Taxonomy" id="202257"/>
    <lineage>
        <taxon>Eukaryota</taxon>
        <taxon>Metazoa</taxon>
        <taxon>Chordata</taxon>
        <taxon>Craniata</taxon>
        <taxon>Vertebrata</taxon>
        <taxon>Euteleostomi</taxon>
        <taxon>Mammalia</taxon>
        <taxon>Eutheria</taxon>
        <taxon>Laurasiatheria</taxon>
        <taxon>Eulipotyphla</taxon>
        <taxon>Talpidae</taxon>
        <taxon>Galemys</taxon>
    </lineage>
</organism>
<evidence type="ECO:0000256" key="1">
    <source>
        <dbReference type="ARBA" id="ARBA00009500"/>
    </source>
</evidence>
<evidence type="ECO:0000313" key="5">
    <source>
        <dbReference type="EMBL" id="KAG8514312.1"/>
    </source>
</evidence>
<comment type="similarity">
    <text evidence="1 2">Belongs to the serpin family.</text>
</comment>
<dbReference type="InterPro" id="IPR000215">
    <property type="entry name" value="Serpin_fam"/>
</dbReference>
<dbReference type="GO" id="GO:0004867">
    <property type="term" value="F:serine-type endopeptidase inhibitor activity"/>
    <property type="evidence" value="ECO:0007669"/>
    <property type="project" value="InterPro"/>
</dbReference>
<feature type="domain" description="Serpin" evidence="4">
    <location>
        <begin position="49"/>
        <end position="405"/>
    </location>
</feature>
<evidence type="ECO:0000256" key="3">
    <source>
        <dbReference type="SAM" id="SignalP"/>
    </source>
</evidence>
<evidence type="ECO:0000259" key="4">
    <source>
        <dbReference type="SMART" id="SM00093"/>
    </source>
</evidence>
<dbReference type="Proteomes" id="UP000700334">
    <property type="component" value="Unassembled WGS sequence"/>
</dbReference>
<dbReference type="FunFam" id="2.30.39.10:FF:000002">
    <property type="entry name" value="Serpin family D member 1"/>
    <property type="match status" value="1"/>
</dbReference>
<gene>
    <name evidence="5" type="ORF">J0S82_003188</name>
</gene>